<feature type="transmembrane region" description="Helical" evidence="6">
    <location>
        <begin position="288"/>
        <end position="306"/>
    </location>
</feature>
<proteinExistence type="predicted"/>
<feature type="transmembrane region" description="Helical" evidence="6">
    <location>
        <begin position="139"/>
        <end position="162"/>
    </location>
</feature>
<keyword evidence="3 6" id="KW-0812">Transmembrane</keyword>
<evidence type="ECO:0000256" key="1">
    <source>
        <dbReference type="ARBA" id="ARBA00004127"/>
    </source>
</evidence>
<protein>
    <submittedName>
        <fullName evidence="8">Uncharacterized MFS-type transporter</fullName>
    </submittedName>
</protein>
<gene>
    <name evidence="8" type="ORF">MNBD_NITROSPIRAE03-1956</name>
</gene>
<evidence type="ECO:0000256" key="6">
    <source>
        <dbReference type="SAM" id="Phobius"/>
    </source>
</evidence>
<dbReference type="PANTHER" id="PTHR23519">
    <property type="entry name" value="AUTOPHAGY-RELATED PROTEIN 22"/>
    <property type="match status" value="1"/>
</dbReference>
<dbReference type="InterPro" id="IPR020846">
    <property type="entry name" value="MFS_dom"/>
</dbReference>
<feature type="domain" description="Major facilitator superfamily (MFS) profile" evidence="7">
    <location>
        <begin position="1"/>
        <end position="399"/>
    </location>
</feature>
<feature type="transmembrane region" description="Helical" evidence="6">
    <location>
        <begin position="259"/>
        <end position="276"/>
    </location>
</feature>
<dbReference type="InterPro" id="IPR050495">
    <property type="entry name" value="ATG22/LtaA_families"/>
</dbReference>
<evidence type="ECO:0000259" key="7">
    <source>
        <dbReference type="PROSITE" id="PS50850"/>
    </source>
</evidence>
<feature type="transmembrane region" description="Helical" evidence="6">
    <location>
        <begin position="230"/>
        <end position="253"/>
    </location>
</feature>
<keyword evidence="4 6" id="KW-1133">Transmembrane helix</keyword>
<keyword evidence="5 6" id="KW-0472">Membrane</keyword>
<dbReference type="GO" id="GO:0022857">
    <property type="term" value="F:transmembrane transporter activity"/>
    <property type="evidence" value="ECO:0007669"/>
    <property type="project" value="InterPro"/>
</dbReference>
<dbReference type="SUPFAM" id="SSF103473">
    <property type="entry name" value="MFS general substrate transporter"/>
    <property type="match status" value="1"/>
</dbReference>
<keyword evidence="2" id="KW-0813">Transport</keyword>
<name>A0A3B1CX04_9ZZZZ</name>
<evidence type="ECO:0000256" key="5">
    <source>
        <dbReference type="ARBA" id="ARBA00023136"/>
    </source>
</evidence>
<comment type="subcellular location">
    <subcellularLocation>
        <location evidence="1">Endomembrane system</location>
        <topology evidence="1">Multi-pass membrane protein</topology>
    </subcellularLocation>
</comment>
<dbReference type="Gene3D" id="1.20.1250.20">
    <property type="entry name" value="MFS general substrate transporter like domains"/>
    <property type="match status" value="1"/>
</dbReference>
<evidence type="ECO:0000313" key="8">
    <source>
        <dbReference type="EMBL" id="VAX31071.1"/>
    </source>
</evidence>
<feature type="transmembrane region" description="Helical" evidence="6">
    <location>
        <begin position="168"/>
        <end position="189"/>
    </location>
</feature>
<feature type="transmembrane region" description="Helical" evidence="6">
    <location>
        <begin position="103"/>
        <end position="127"/>
    </location>
</feature>
<dbReference type="Pfam" id="PF11700">
    <property type="entry name" value="ATG22"/>
    <property type="match status" value="1"/>
</dbReference>
<evidence type="ECO:0000256" key="4">
    <source>
        <dbReference type="ARBA" id="ARBA00022989"/>
    </source>
</evidence>
<sequence>MKNKRQILSWCLYDFANSSYSAVIAAVIFPVYFVKMVAETPADGDLWWGRAISLSMLLVAVTSPVVGGISDYAGMRKRLLVAYSLVCVAAVGFLFFIEKGMLIEAFILIVIANIAMEGSLVFYNAYLPDIVSKDHQGRVSGWGFGLGYAGSVLALLIAMLFIKNGVIRFSWPMVSIFYLLFSFPAFYFLPSDRPSGSPRRSALVGIKNTLRLLREVLRIKKVRRFLLAYWLYKDGVNTIIVFSGIYAAVTLSFTGSELVFLYLLVQVTALIGSIALSTPTDRWGAKKVVVLSLFLWIAVTVCAYLVDDKRFFWGIAAMAGLGLGSVQAASRALFSGFIPPGMEGEYFGVYAFAGKTSAIIGPVLFGIISSATGSQRPAVLSVLVLFVLGLAILSSVKTG</sequence>
<dbReference type="InterPro" id="IPR036259">
    <property type="entry name" value="MFS_trans_sf"/>
</dbReference>
<feature type="transmembrane region" description="Helical" evidence="6">
    <location>
        <begin position="378"/>
        <end position="396"/>
    </location>
</feature>
<dbReference type="GO" id="GO:0012505">
    <property type="term" value="C:endomembrane system"/>
    <property type="evidence" value="ECO:0007669"/>
    <property type="project" value="UniProtKB-SubCell"/>
</dbReference>
<feature type="transmembrane region" description="Helical" evidence="6">
    <location>
        <begin position="346"/>
        <end position="372"/>
    </location>
</feature>
<reference evidence="8" key="1">
    <citation type="submission" date="2018-06" db="EMBL/GenBank/DDBJ databases">
        <authorList>
            <person name="Zhirakovskaya E."/>
        </authorList>
    </citation>
    <scope>NUCLEOTIDE SEQUENCE</scope>
</reference>
<feature type="transmembrane region" description="Helical" evidence="6">
    <location>
        <begin position="312"/>
        <end position="334"/>
    </location>
</feature>
<accession>A0A3B1CX04</accession>
<dbReference type="PROSITE" id="PS50850">
    <property type="entry name" value="MFS"/>
    <property type="match status" value="1"/>
</dbReference>
<evidence type="ECO:0000256" key="2">
    <source>
        <dbReference type="ARBA" id="ARBA00022448"/>
    </source>
</evidence>
<dbReference type="EMBL" id="UOGI01000096">
    <property type="protein sequence ID" value="VAX31071.1"/>
    <property type="molecule type" value="Genomic_DNA"/>
</dbReference>
<feature type="transmembrane region" description="Helical" evidence="6">
    <location>
        <begin position="46"/>
        <end position="67"/>
    </location>
</feature>
<dbReference type="PANTHER" id="PTHR23519:SF1">
    <property type="entry name" value="AUTOPHAGY-RELATED PROTEIN 22"/>
    <property type="match status" value="1"/>
</dbReference>
<feature type="transmembrane region" description="Helical" evidence="6">
    <location>
        <begin position="12"/>
        <end position="34"/>
    </location>
</feature>
<dbReference type="AlphaFoldDB" id="A0A3B1CX04"/>
<evidence type="ECO:0000256" key="3">
    <source>
        <dbReference type="ARBA" id="ARBA00022692"/>
    </source>
</evidence>
<dbReference type="InterPro" id="IPR024671">
    <property type="entry name" value="Atg22-like"/>
</dbReference>
<organism evidence="8">
    <name type="scientific">hydrothermal vent metagenome</name>
    <dbReference type="NCBI Taxonomy" id="652676"/>
    <lineage>
        <taxon>unclassified sequences</taxon>
        <taxon>metagenomes</taxon>
        <taxon>ecological metagenomes</taxon>
    </lineage>
</organism>
<feature type="transmembrane region" description="Helical" evidence="6">
    <location>
        <begin position="79"/>
        <end position="97"/>
    </location>
</feature>